<dbReference type="InterPro" id="IPR036322">
    <property type="entry name" value="WD40_repeat_dom_sf"/>
</dbReference>
<evidence type="ECO:0000256" key="1">
    <source>
        <dbReference type="ARBA" id="ARBA00022574"/>
    </source>
</evidence>
<feature type="repeat" description="WD" evidence="3">
    <location>
        <begin position="206"/>
        <end position="240"/>
    </location>
</feature>
<dbReference type="SUPFAM" id="SSF50978">
    <property type="entry name" value="WD40 repeat-like"/>
    <property type="match status" value="1"/>
</dbReference>
<sequence length="935" mass="103987">MNKCTVAYGLIPPQSGNAHEAHILPITKIIKPKKSTDYFLTCGRDGAVIKHTIEHGTCQRLRMQVNSDWVSDIAEVGDDKFIVVSHDFFVCLLTLGPGEDTWSTKIIGYHDDYVKCVAVLGTTADKEIKFATCGLDMKLKVWLLRDNGTSNLLHSFDNAQPLDSGSLYALVAVDIKGSPFDLIAGDNNGNIILMSSDTGELVASIQAAHDTNIKLLHLMDEGRKMLSTSSDGILKLWDVQKLAKNSVESALIHTWKWASPVWCVEGAYLDNFFVGDSRGAITQVSMKNSAWDYPSLDSIVLPPEVSCGGVLAMQLIGDKKLWYSYSGDSNLSSVILDTRETETMEGGFALLRCSLLTNRRHVITQNTNDVVQRWDILSCELLDTFDASAGSFDEIVISSNPKEVLPHWCSVSIKTGKLFVTLSPKFLDTEIYGSALEQYKIVNNIEIEVENRYNLGRIAVNSLLNDFITYIIAKDKAFRKELVSKKSSNAGSPALRPTDLTLADPTKPSTKEKRRLSLFTKFGSSEKQFGTPSSIPGTPVLAEEDGLSGEDHFILPPPATAPLEGDASKLTKLDAPRAGLLSKRSVSSGSLLTQKLKMFSYNNNVQGSSNSDADEPDPKSKPLRSASLPHTPVEESEGMKWSFVSNHQTESHQITDGEKAVDDDAVPEGLEKKPEYLSDFLAELRKEYVKEYEMNASSFKLLGRKTPASKIKRENNSPVIEIATGVLLLVNCWKEGSCGDTVSYSTYLPAPQYAPETDMNDEDKIQIFQNLERNLPYWMAKALFKDEKTNRDYPKVTFILRPWQDPDSPDHPDNAPTAADQAQQSHHHHLSFHRNKHIEHGPKPLPTVPEAYTKLHAPSMIKVKKVLLYVVDRFETKTPEMKAKTPVQDWLELVCKGQVLDNELALSSVKTLYWKSQGDIILEYRRKATPVKETK</sequence>
<protein>
    <submittedName>
        <fullName evidence="5">LAQU0S06e02102g1_1</fullName>
    </submittedName>
</protein>
<dbReference type="InterPro" id="IPR021772">
    <property type="entry name" value="WDR48/Bun107"/>
</dbReference>
<dbReference type="GO" id="GO:0000724">
    <property type="term" value="P:double-strand break repair via homologous recombination"/>
    <property type="evidence" value="ECO:0007669"/>
    <property type="project" value="TreeGrafter"/>
</dbReference>
<dbReference type="SMART" id="SM00320">
    <property type="entry name" value="WD40"/>
    <property type="match status" value="3"/>
</dbReference>
<dbReference type="EMBL" id="LN890530">
    <property type="protein sequence ID" value="CUS22617.1"/>
    <property type="molecule type" value="Genomic_DNA"/>
</dbReference>
<dbReference type="GO" id="GO:0043130">
    <property type="term" value="F:ubiquitin binding"/>
    <property type="evidence" value="ECO:0007669"/>
    <property type="project" value="TreeGrafter"/>
</dbReference>
<organism evidence="5 6">
    <name type="scientific">Lachancea quebecensis</name>
    <dbReference type="NCBI Taxonomy" id="1654605"/>
    <lineage>
        <taxon>Eukaryota</taxon>
        <taxon>Fungi</taxon>
        <taxon>Dikarya</taxon>
        <taxon>Ascomycota</taxon>
        <taxon>Saccharomycotina</taxon>
        <taxon>Saccharomycetes</taxon>
        <taxon>Saccharomycetales</taxon>
        <taxon>Saccharomycetaceae</taxon>
        <taxon>Lachancea</taxon>
    </lineage>
</organism>
<accession>A0A0P1KZ13</accession>
<evidence type="ECO:0000313" key="5">
    <source>
        <dbReference type="EMBL" id="CUS22617.1"/>
    </source>
</evidence>
<gene>
    <name evidence="5" type="ORF">LAQU0_S06e02102g</name>
</gene>
<dbReference type="PROSITE" id="PS50294">
    <property type="entry name" value="WD_REPEATS_REGION"/>
    <property type="match status" value="1"/>
</dbReference>
<evidence type="ECO:0000256" key="3">
    <source>
        <dbReference type="PROSITE-ProRule" id="PRU00221"/>
    </source>
</evidence>
<evidence type="ECO:0000256" key="2">
    <source>
        <dbReference type="ARBA" id="ARBA00022737"/>
    </source>
</evidence>
<keyword evidence="6" id="KW-1185">Reference proteome</keyword>
<evidence type="ECO:0000256" key="4">
    <source>
        <dbReference type="SAM" id="MobiDB-lite"/>
    </source>
</evidence>
<dbReference type="InterPro" id="IPR015943">
    <property type="entry name" value="WD40/YVTN_repeat-like_dom_sf"/>
</dbReference>
<dbReference type="Proteomes" id="UP000236544">
    <property type="component" value="Unassembled WGS sequence"/>
</dbReference>
<dbReference type="AlphaFoldDB" id="A0A0P1KZ13"/>
<dbReference type="PROSITE" id="PS00678">
    <property type="entry name" value="WD_REPEATS_1"/>
    <property type="match status" value="1"/>
</dbReference>
<keyword evidence="2" id="KW-0677">Repeat</keyword>
<dbReference type="PANTHER" id="PTHR19862:SF14">
    <property type="entry name" value="WD REPEAT-CONTAINING PROTEIN 48"/>
    <property type="match status" value="1"/>
</dbReference>
<feature type="region of interest" description="Disordered" evidence="4">
    <location>
        <begin position="488"/>
        <end position="513"/>
    </location>
</feature>
<dbReference type="OrthoDB" id="2421129at2759"/>
<dbReference type="PROSITE" id="PS50082">
    <property type="entry name" value="WD_REPEATS_2"/>
    <property type="match status" value="1"/>
</dbReference>
<dbReference type="Pfam" id="PF11816">
    <property type="entry name" value="DUF3337"/>
    <property type="match status" value="1"/>
</dbReference>
<evidence type="ECO:0000313" key="6">
    <source>
        <dbReference type="Proteomes" id="UP000236544"/>
    </source>
</evidence>
<proteinExistence type="predicted"/>
<reference evidence="6" key="1">
    <citation type="submission" date="2015-10" db="EMBL/GenBank/DDBJ databases">
        <authorList>
            <person name="Devillers H."/>
        </authorList>
    </citation>
    <scope>NUCLEOTIDE SEQUENCE [LARGE SCALE GENOMIC DNA]</scope>
</reference>
<name>A0A0P1KZ13_9SACH</name>
<dbReference type="PANTHER" id="PTHR19862">
    <property type="entry name" value="WD REPEAT-CONTAINING PROTEIN 48"/>
    <property type="match status" value="1"/>
</dbReference>
<dbReference type="InterPro" id="IPR019775">
    <property type="entry name" value="WD40_repeat_CS"/>
</dbReference>
<keyword evidence="1 3" id="KW-0853">WD repeat</keyword>
<feature type="region of interest" description="Disordered" evidence="4">
    <location>
        <begin position="603"/>
        <end position="639"/>
    </location>
</feature>
<dbReference type="InterPro" id="IPR001680">
    <property type="entry name" value="WD40_rpt"/>
</dbReference>
<dbReference type="InterPro" id="IPR051246">
    <property type="entry name" value="WDR48"/>
</dbReference>
<dbReference type="Gene3D" id="2.130.10.10">
    <property type="entry name" value="YVTN repeat-like/Quinoprotein amine dehydrogenase"/>
    <property type="match status" value="2"/>
</dbReference>
<feature type="region of interest" description="Disordered" evidence="4">
    <location>
        <begin position="801"/>
        <end position="849"/>
    </location>
</feature>
<feature type="compositionally biased region" description="Basic residues" evidence="4">
    <location>
        <begin position="825"/>
        <end position="837"/>
    </location>
</feature>